<accession>A0ABQ9VDF3</accession>
<feature type="compositionally biased region" description="Acidic residues" evidence="1">
    <location>
        <begin position="166"/>
        <end position="180"/>
    </location>
</feature>
<organism evidence="2 3">
    <name type="scientific">Saguinus oedipus</name>
    <name type="common">Cotton-top tamarin</name>
    <name type="synonym">Oedipomidas oedipus</name>
    <dbReference type="NCBI Taxonomy" id="9490"/>
    <lineage>
        <taxon>Eukaryota</taxon>
        <taxon>Metazoa</taxon>
        <taxon>Chordata</taxon>
        <taxon>Craniata</taxon>
        <taxon>Vertebrata</taxon>
        <taxon>Euteleostomi</taxon>
        <taxon>Mammalia</taxon>
        <taxon>Eutheria</taxon>
        <taxon>Euarchontoglires</taxon>
        <taxon>Primates</taxon>
        <taxon>Haplorrhini</taxon>
        <taxon>Platyrrhini</taxon>
        <taxon>Cebidae</taxon>
        <taxon>Callitrichinae</taxon>
        <taxon>Saguinus</taxon>
    </lineage>
</organism>
<comment type="caution">
    <text evidence="2">The sequence shown here is derived from an EMBL/GenBank/DDBJ whole genome shotgun (WGS) entry which is preliminary data.</text>
</comment>
<name>A0ABQ9VDF3_SAGOE</name>
<dbReference type="PANTHER" id="PTHR14199:SF29">
    <property type="entry name" value="NEUROBLASTOMA BREAKPOINT FAMILY MEMBER 4-RELATED"/>
    <property type="match status" value="1"/>
</dbReference>
<dbReference type="Proteomes" id="UP001266305">
    <property type="component" value="Unassembled WGS sequence"/>
</dbReference>
<feature type="region of interest" description="Disordered" evidence="1">
    <location>
        <begin position="160"/>
        <end position="189"/>
    </location>
</feature>
<sequence>MVVTTIHLSHDKAEMKIEKINQELCSQLAESQKQFEDLKEKFLINQATAYSLAKQLKKYKYEEYKDIIDSVLRNEVQFIEEKLAEKLRQAEELRQYKALVHSQAKELTQLRGKLQEGRDASRSLNQHFKALLNPDDPDKSQGQDLREQLAEGCRLAEHLVYKLSPENDEDEDKDVTDAEPENIQQSPAP</sequence>
<protein>
    <submittedName>
        <fullName evidence="2">Neuroblastoma breakpoint member 5</fullName>
    </submittedName>
</protein>
<proteinExistence type="predicted"/>
<dbReference type="EMBL" id="JASSZA010000007">
    <property type="protein sequence ID" value="KAK2107130.1"/>
    <property type="molecule type" value="Genomic_DNA"/>
</dbReference>
<gene>
    <name evidence="2" type="primary">NBPF5P_2</name>
    <name evidence="2" type="ORF">P7K49_016644</name>
</gene>
<dbReference type="PANTHER" id="PTHR14199">
    <property type="entry name" value="NEUROBLASTOMA BREAKPOINT FAMILY MEMBER 6-LIKE PROTEIN"/>
    <property type="match status" value="1"/>
</dbReference>
<dbReference type="InterPro" id="IPR055306">
    <property type="entry name" value="NBPF"/>
</dbReference>
<dbReference type="Gene3D" id="1.20.5.1700">
    <property type="match status" value="1"/>
</dbReference>
<keyword evidence="3" id="KW-1185">Reference proteome</keyword>
<feature type="non-terminal residue" evidence="2">
    <location>
        <position position="189"/>
    </location>
</feature>
<reference evidence="2 3" key="1">
    <citation type="submission" date="2023-05" db="EMBL/GenBank/DDBJ databases">
        <title>B98-5 Cell Line De Novo Hybrid Assembly: An Optical Mapping Approach.</title>
        <authorList>
            <person name="Kananen K."/>
            <person name="Auerbach J.A."/>
            <person name="Kautto E."/>
            <person name="Blachly J.S."/>
        </authorList>
    </citation>
    <scope>NUCLEOTIDE SEQUENCE [LARGE SCALE GENOMIC DNA]</scope>
    <source>
        <strain evidence="2">B95-8</strain>
        <tissue evidence="2">Cell line</tissue>
    </source>
</reference>
<evidence type="ECO:0000313" key="2">
    <source>
        <dbReference type="EMBL" id="KAK2107130.1"/>
    </source>
</evidence>
<evidence type="ECO:0000256" key="1">
    <source>
        <dbReference type="SAM" id="MobiDB-lite"/>
    </source>
</evidence>
<evidence type="ECO:0000313" key="3">
    <source>
        <dbReference type="Proteomes" id="UP001266305"/>
    </source>
</evidence>